<dbReference type="EMBL" id="JAVREL010000023">
    <property type="protein sequence ID" value="MDT0346749.1"/>
    <property type="molecule type" value="Genomic_DNA"/>
</dbReference>
<reference evidence="3" key="1">
    <citation type="submission" date="2023-07" db="EMBL/GenBank/DDBJ databases">
        <title>30 novel species of actinomycetes from the DSMZ collection.</title>
        <authorList>
            <person name="Nouioui I."/>
        </authorList>
    </citation>
    <scope>NUCLEOTIDE SEQUENCE [LARGE SCALE GENOMIC DNA]</scope>
    <source>
        <strain evidence="3">DSM 44938</strain>
    </source>
</reference>
<organism evidence="2 3">
    <name type="scientific">Streptomyces litchfieldiae</name>
    <dbReference type="NCBI Taxonomy" id="3075543"/>
    <lineage>
        <taxon>Bacteria</taxon>
        <taxon>Bacillati</taxon>
        <taxon>Actinomycetota</taxon>
        <taxon>Actinomycetes</taxon>
        <taxon>Kitasatosporales</taxon>
        <taxon>Streptomycetaceae</taxon>
        <taxon>Streptomyces</taxon>
    </lineage>
</organism>
<evidence type="ECO:0000313" key="3">
    <source>
        <dbReference type="Proteomes" id="UP001183246"/>
    </source>
</evidence>
<comment type="caution">
    <text evidence="2">The sequence shown here is derived from an EMBL/GenBank/DDBJ whole genome shotgun (WGS) entry which is preliminary data.</text>
</comment>
<name>A0ABU2N1X2_9ACTN</name>
<evidence type="ECO:0000313" key="2">
    <source>
        <dbReference type="EMBL" id="MDT0346749.1"/>
    </source>
</evidence>
<feature type="region of interest" description="Disordered" evidence="1">
    <location>
        <begin position="1"/>
        <end position="24"/>
    </location>
</feature>
<evidence type="ECO:0000256" key="1">
    <source>
        <dbReference type="SAM" id="MobiDB-lite"/>
    </source>
</evidence>
<sequence>MTTPQQPTPLPVSDHTSDDSDSDDDLMAKAEALFKLIDDHLEGKGCQ</sequence>
<gene>
    <name evidence="2" type="ORF">RM590_29820</name>
</gene>
<protein>
    <submittedName>
        <fullName evidence="2">Uncharacterized protein</fullName>
    </submittedName>
</protein>
<dbReference type="RefSeq" id="WP_311707866.1">
    <property type="nucleotide sequence ID" value="NZ_JAVREL010000023.1"/>
</dbReference>
<feature type="compositionally biased region" description="Pro residues" evidence="1">
    <location>
        <begin position="1"/>
        <end position="10"/>
    </location>
</feature>
<proteinExistence type="predicted"/>
<dbReference type="Proteomes" id="UP001183246">
    <property type="component" value="Unassembled WGS sequence"/>
</dbReference>
<accession>A0ABU2N1X2</accession>
<keyword evidence="3" id="KW-1185">Reference proteome</keyword>